<dbReference type="AlphaFoldDB" id="A0A135YX45"/>
<dbReference type="GO" id="GO:0030246">
    <property type="term" value="F:carbohydrate binding"/>
    <property type="evidence" value="ECO:0007669"/>
    <property type="project" value="InterPro"/>
</dbReference>
<dbReference type="PANTHER" id="PTHR34294">
    <property type="entry name" value="TRANSCRIPTIONAL REGULATOR-RELATED"/>
    <property type="match status" value="1"/>
</dbReference>
<evidence type="ECO:0000256" key="2">
    <source>
        <dbReference type="ARBA" id="ARBA00023015"/>
    </source>
</evidence>
<dbReference type="Proteomes" id="UP000070326">
    <property type="component" value="Unassembled WGS sequence"/>
</dbReference>
<accession>A0A135YX45</accession>
<reference evidence="7 9" key="1">
    <citation type="submission" date="2016-02" db="EMBL/GenBank/DDBJ databases">
        <authorList>
            <person name="Wen L."/>
            <person name="He K."/>
            <person name="Yang H."/>
        </authorList>
    </citation>
    <scope>NUCLEOTIDE SEQUENCE [LARGE SCALE GENOMIC DNA]</scope>
    <source>
        <strain evidence="7 9">MJR8628A</strain>
    </source>
</reference>
<dbReference type="EMBL" id="LSQZ01000015">
    <property type="protein sequence ID" value="KXI13962.1"/>
    <property type="molecule type" value="Genomic_DNA"/>
</dbReference>
<dbReference type="Proteomes" id="UP000255101">
    <property type="component" value="Unassembled WGS sequence"/>
</dbReference>
<sequence length="342" mass="37917">MKNIIEVQKKIIPQAIELMEKRYAVLRQIAISQPIGRRMLANVLNLSERTTRTEVDFLKSQKMIDISVSGMTLTEEGKEVLESLELVMGEVMGISDLEIKLRDLLGIKHVAISKNVNEDRSIIIKGVAELAAKYLISTLASDDIVAISGGSTMRELATSIKEEYSFKDVTVLPTRGSVGSDIDIQANSVAAVLAKKLNSKVEFLYVPDELEGEAKDVIMSIPDIMVTSQHLREADKMVFSFGCADLMARRRGTSEDDINQLLNKGAIGEAFGHYFDKDGNIVMKLNTVGIDMNMYKNSKYPIAVFSGVEKVDAFMALYKLNKNLTLITDEDSAKEILNKINN</sequence>
<organism evidence="7 9">
    <name type="scientific">Peptostreptococcus anaerobius</name>
    <dbReference type="NCBI Taxonomy" id="1261"/>
    <lineage>
        <taxon>Bacteria</taxon>
        <taxon>Bacillati</taxon>
        <taxon>Bacillota</taxon>
        <taxon>Clostridia</taxon>
        <taxon>Peptostreptococcales</taxon>
        <taxon>Peptostreptococcaceae</taxon>
        <taxon>Peptostreptococcus</taxon>
    </lineage>
</organism>
<feature type="domain" description="Sugar-binding" evidence="5">
    <location>
        <begin position="91"/>
        <end position="338"/>
    </location>
</feature>
<dbReference type="InterPro" id="IPR048715">
    <property type="entry name" value="CggR_N"/>
</dbReference>
<dbReference type="InterPro" id="IPR036390">
    <property type="entry name" value="WH_DNA-bd_sf"/>
</dbReference>
<dbReference type="InterPro" id="IPR051054">
    <property type="entry name" value="SorC_transcr_regulators"/>
</dbReference>
<dbReference type="InterPro" id="IPR037171">
    <property type="entry name" value="NagB/RpiA_transferase-like"/>
</dbReference>
<dbReference type="PANTHER" id="PTHR34294:SF5">
    <property type="entry name" value="CENTRAL GLYCOLYTIC GENES REGULATOR"/>
    <property type="match status" value="1"/>
</dbReference>
<evidence type="ECO:0000313" key="10">
    <source>
        <dbReference type="Proteomes" id="UP000255101"/>
    </source>
</evidence>
<dbReference type="PATRIC" id="fig|1261.3.peg.1295"/>
<keyword evidence="3" id="KW-0238">DNA-binding</keyword>
<reference evidence="8 10" key="2">
    <citation type="submission" date="2018-06" db="EMBL/GenBank/DDBJ databases">
        <authorList>
            <consortium name="Pathogen Informatics"/>
            <person name="Doyle S."/>
        </authorList>
    </citation>
    <scope>NUCLEOTIDE SEQUENCE [LARGE SCALE GENOMIC DNA]</scope>
    <source>
        <strain evidence="8 10">NCTC11460</strain>
    </source>
</reference>
<dbReference type="eggNOG" id="COG2390">
    <property type="taxonomic scope" value="Bacteria"/>
</dbReference>
<dbReference type="Pfam" id="PF21715">
    <property type="entry name" value="CggR_N"/>
    <property type="match status" value="1"/>
</dbReference>
<keyword evidence="4" id="KW-0804">Transcription</keyword>
<dbReference type="InterPro" id="IPR036388">
    <property type="entry name" value="WH-like_DNA-bd_sf"/>
</dbReference>
<name>A0A135YX45_9FIRM</name>
<evidence type="ECO:0000256" key="3">
    <source>
        <dbReference type="ARBA" id="ARBA00023125"/>
    </source>
</evidence>
<gene>
    <name evidence="8" type="primary">cggR</name>
    <name evidence="7" type="ORF">HMPREF3195_00433</name>
    <name evidence="8" type="ORF">NCTC11460_00544</name>
</gene>
<proteinExistence type="inferred from homology"/>
<dbReference type="RefSeq" id="WP_002844985.1">
    <property type="nucleotide sequence ID" value="NZ_CAXUJS010000019.1"/>
</dbReference>
<evidence type="ECO:0000313" key="9">
    <source>
        <dbReference type="Proteomes" id="UP000070326"/>
    </source>
</evidence>
<feature type="domain" description="CggR N-terminal DNA binding" evidence="6">
    <location>
        <begin position="19"/>
        <end position="88"/>
    </location>
</feature>
<evidence type="ECO:0000256" key="4">
    <source>
        <dbReference type="ARBA" id="ARBA00023163"/>
    </source>
</evidence>
<dbReference type="Gene3D" id="1.10.10.10">
    <property type="entry name" value="Winged helix-like DNA-binding domain superfamily/Winged helix DNA-binding domain"/>
    <property type="match status" value="1"/>
</dbReference>
<evidence type="ECO:0000259" key="6">
    <source>
        <dbReference type="Pfam" id="PF21715"/>
    </source>
</evidence>
<dbReference type="Gene3D" id="3.40.50.1360">
    <property type="match status" value="1"/>
</dbReference>
<dbReference type="SUPFAM" id="SSF46785">
    <property type="entry name" value="Winged helix' DNA-binding domain"/>
    <property type="match status" value="1"/>
</dbReference>
<dbReference type="InterPro" id="IPR007324">
    <property type="entry name" value="Sugar-bd_dom_put"/>
</dbReference>
<dbReference type="SUPFAM" id="SSF100950">
    <property type="entry name" value="NagB/RpiA/CoA transferase-like"/>
    <property type="match status" value="1"/>
</dbReference>
<dbReference type="STRING" id="1261.HMPREF3195_00433"/>
<comment type="similarity">
    <text evidence="1">Belongs to the SorC transcriptional regulatory family.</text>
</comment>
<keyword evidence="2" id="KW-0805">Transcription regulation</keyword>
<protein>
    <submittedName>
        <fullName evidence="8">Central glycolytic genes regulator</fullName>
    </submittedName>
    <submittedName>
        <fullName evidence="7">Sugar-binding domain protein</fullName>
    </submittedName>
</protein>
<dbReference type="GO" id="GO:0003677">
    <property type="term" value="F:DNA binding"/>
    <property type="evidence" value="ECO:0007669"/>
    <property type="project" value="UniProtKB-KW"/>
</dbReference>
<evidence type="ECO:0000313" key="7">
    <source>
        <dbReference type="EMBL" id="KXI13962.1"/>
    </source>
</evidence>
<dbReference type="EMBL" id="UGTB01000004">
    <property type="protein sequence ID" value="SUB60637.1"/>
    <property type="molecule type" value="Genomic_DNA"/>
</dbReference>
<evidence type="ECO:0000313" key="8">
    <source>
        <dbReference type="EMBL" id="SUB60637.1"/>
    </source>
</evidence>
<evidence type="ECO:0000259" key="5">
    <source>
        <dbReference type="Pfam" id="PF04198"/>
    </source>
</evidence>
<evidence type="ECO:0000256" key="1">
    <source>
        <dbReference type="ARBA" id="ARBA00010466"/>
    </source>
</evidence>
<dbReference type="Pfam" id="PF04198">
    <property type="entry name" value="Sugar-bind"/>
    <property type="match status" value="1"/>
</dbReference>